<gene>
    <name evidence="1" type="ORF">FNU76_02965</name>
</gene>
<dbReference type="Proteomes" id="UP000317550">
    <property type="component" value="Chromosome"/>
</dbReference>
<dbReference type="OrthoDB" id="9778962at2"/>
<evidence type="ECO:0008006" key="3">
    <source>
        <dbReference type="Google" id="ProtNLM"/>
    </source>
</evidence>
<proteinExistence type="predicted"/>
<accession>A0A516SBF7</accession>
<name>A0A516SBF7_9NEIS</name>
<keyword evidence="2" id="KW-1185">Reference proteome</keyword>
<reference evidence="2" key="1">
    <citation type="submission" date="2019-07" db="EMBL/GenBank/DDBJ databases">
        <title>Chitinimonas sp. nov., isolated from Ny-Alesund, arctica soil.</title>
        <authorList>
            <person name="Xu Q."/>
            <person name="Peng F."/>
        </authorList>
    </citation>
    <scope>NUCLEOTIDE SEQUENCE [LARGE SCALE GENOMIC DNA]</scope>
    <source>
        <strain evidence="2">R3-44</strain>
    </source>
</reference>
<dbReference type="Gene3D" id="1.10.132.120">
    <property type="match status" value="1"/>
</dbReference>
<evidence type="ECO:0000313" key="1">
    <source>
        <dbReference type="EMBL" id="QDQ25398.1"/>
    </source>
</evidence>
<dbReference type="RefSeq" id="WP_143856323.1">
    <property type="nucleotide sequence ID" value="NZ_CP041730.1"/>
</dbReference>
<dbReference type="GO" id="GO:0003677">
    <property type="term" value="F:DNA binding"/>
    <property type="evidence" value="ECO:0007669"/>
    <property type="project" value="InterPro"/>
</dbReference>
<dbReference type="KEGG" id="cari:FNU76_02965"/>
<dbReference type="EMBL" id="CP041730">
    <property type="protein sequence ID" value="QDQ25398.1"/>
    <property type="molecule type" value="Genomic_DNA"/>
</dbReference>
<dbReference type="InterPro" id="IPR011010">
    <property type="entry name" value="DNA_brk_join_enz"/>
</dbReference>
<sequence>MTEVANQLGNTVAVCRRCYVHPAVLAAHLAGDLSEYLAAIDDTASSASGLRADEVATLAVLRAMRKKGRRAVSG</sequence>
<protein>
    <recommendedName>
        <fullName evidence="3">DNA topoisomerase IB</fullName>
    </recommendedName>
</protein>
<evidence type="ECO:0000313" key="2">
    <source>
        <dbReference type="Proteomes" id="UP000317550"/>
    </source>
</evidence>
<dbReference type="SUPFAM" id="SSF56349">
    <property type="entry name" value="DNA breaking-rejoining enzymes"/>
    <property type="match status" value="1"/>
</dbReference>
<organism evidence="1 2">
    <name type="scientific">Chitinimonas arctica</name>
    <dbReference type="NCBI Taxonomy" id="2594795"/>
    <lineage>
        <taxon>Bacteria</taxon>
        <taxon>Pseudomonadati</taxon>
        <taxon>Pseudomonadota</taxon>
        <taxon>Betaproteobacteria</taxon>
        <taxon>Neisseriales</taxon>
        <taxon>Chitinibacteraceae</taxon>
        <taxon>Chitinimonas</taxon>
    </lineage>
</organism>
<dbReference type="AlphaFoldDB" id="A0A516SBF7"/>